<evidence type="ECO:0000313" key="2">
    <source>
        <dbReference type="Proteomes" id="UP000241769"/>
    </source>
</evidence>
<keyword evidence="2" id="KW-1185">Reference proteome</keyword>
<dbReference type="EMBL" id="MDYQ01000201">
    <property type="protein sequence ID" value="PRP79020.1"/>
    <property type="molecule type" value="Genomic_DNA"/>
</dbReference>
<evidence type="ECO:0000313" key="1">
    <source>
        <dbReference type="EMBL" id="PRP79020.1"/>
    </source>
</evidence>
<gene>
    <name evidence="1" type="ORF">PROFUN_13262</name>
</gene>
<accession>A0A2P6N4Y4</accession>
<name>A0A2P6N4Y4_9EUKA</name>
<dbReference type="Proteomes" id="UP000241769">
    <property type="component" value="Unassembled WGS sequence"/>
</dbReference>
<proteinExistence type="predicted"/>
<dbReference type="InParanoid" id="A0A2P6N4Y4"/>
<organism evidence="1 2">
    <name type="scientific">Planoprotostelium fungivorum</name>
    <dbReference type="NCBI Taxonomy" id="1890364"/>
    <lineage>
        <taxon>Eukaryota</taxon>
        <taxon>Amoebozoa</taxon>
        <taxon>Evosea</taxon>
        <taxon>Variosea</taxon>
        <taxon>Cavosteliida</taxon>
        <taxon>Cavosteliaceae</taxon>
        <taxon>Planoprotostelium</taxon>
    </lineage>
</organism>
<sequence length="71" mass="8189">MRSNCCATLDKDLCKTVLHIKVNVSQLQDMLRLPYQNCLCRSLTLDKCNQLLCNSFRRSCCCTYYCHPAPP</sequence>
<protein>
    <submittedName>
        <fullName evidence="1">Uncharacterized protein</fullName>
    </submittedName>
</protein>
<dbReference type="AlphaFoldDB" id="A0A2P6N4Y4"/>
<reference evidence="1 2" key="1">
    <citation type="journal article" date="2018" name="Genome Biol. Evol.">
        <title>Multiple Roots of Fruiting Body Formation in Amoebozoa.</title>
        <authorList>
            <person name="Hillmann F."/>
            <person name="Forbes G."/>
            <person name="Novohradska S."/>
            <person name="Ferling I."/>
            <person name="Riege K."/>
            <person name="Groth M."/>
            <person name="Westermann M."/>
            <person name="Marz M."/>
            <person name="Spaller T."/>
            <person name="Winckler T."/>
            <person name="Schaap P."/>
            <person name="Glockner G."/>
        </authorList>
    </citation>
    <scope>NUCLEOTIDE SEQUENCE [LARGE SCALE GENOMIC DNA]</scope>
    <source>
        <strain evidence="1 2">Jena</strain>
    </source>
</reference>
<comment type="caution">
    <text evidence="1">The sequence shown here is derived from an EMBL/GenBank/DDBJ whole genome shotgun (WGS) entry which is preliminary data.</text>
</comment>